<proteinExistence type="predicted"/>
<accession>A0AAW7JXX7</accession>
<keyword evidence="1" id="KW-0472">Membrane</keyword>
<organism evidence="2 3">
    <name type="scientific">Collinsella ihumii</name>
    <dbReference type="NCBI Taxonomy" id="1720204"/>
    <lineage>
        <taxon>Bacteria</taxon>
        <taxon>Bacillati</taxon>
        <taxon>Actinomycetota</taxon>
        <taxon>Coriobacteriia</taxon>
        <taxon>Coriobacteriales</taxon>
        <taxon>Coriobacteriaceae</taxon>
        <taxon>Collinsella</taxon>
    </lineage>
</organism>
<dbReference type="Proteomes" id="UP001168505">
    <property type="component" value="Unassembled WGS sequence"/>
</dbReference>
<comment type="caution">
    <text evidence="2">The sequence shown here is derived from an EMBL/GenBank/DDBJ whole genome shotgun (WGS) entry which is preliminary data.</text>
</comment>
<reference evidence="2" key="2">
    <citation type="submission" date="2023-08" db="EMBL/GenBank/DDBJ databases">
        <title>Identification and characterization of horizontal gene transfer across gut microbiota members of farm animals based on homology search.</title>
        <authorList>
            <person name="Schwarzerova J."/>
            <person name="Nykrynova M."/>
            <person name="Jureckova K."/>
            <person name="Cejkova D."/>
            <person name="Rychlik I."/>
        </authorList>
    </citation>
    <scope>NUCLEOTIDE SEQUENCE</scope>
    <source>
        <strain evidence="2">15_COKtk</strain>
    </source>
</reference>
<name>A0AAW7JXX7_9ACTN</name>
<evidence type="ECO:0000313" key="3">
    <source>
        <dbReference type="Proteomes" id="UP001168505"/>
    </source>
</evidence>
<keyword evidence="1" id="KW-1133">Transmembrane helix</keyword>
<protein>
    <submittedName>
        <fullName evidence="2">Uncharacterized protein</fullName>
    </submittedName>
</protein>
<gene>
    <name evidence="2" type="ORF">QVN40_07950</name>
</gene>
<dbReference type="AlphaFoldDB" id="A0AAW7JXX7"/>
<feature type="transmembrane region" description="Helical" evidence="1">
    <location>
        <begin position="18"/>
        <end position="38"/>
    </location>
</feature>
<sequence length="41" mass="4759">MFDQVTWAAVIRSITDTWLPLMGWAAAGAVIWLIVRLWRRS</sequence>
<dbReference type="EMBL" id="JAUEIR010000006">
    <property type="protein sequence ID" value="MDN0069633.1"/>
    <property type="molecule type" value="Genomic_DNA"/>
</dbReference>
<evidence type="ECO:0000256" key="1">
    <source>
        <dbReference type="SAM" id="Phobius"/>
    </source>
</evidence>
<dbReference type="RefSeq" id="WP_275052236.1">
    <property type="nucleotide sequence ID" value="NZ_JAUEIR010000006.1"/>
</dbReference>
<keyword evidence="1" id="KW-0812">Transmembrane</keyword>
<reference evidence="2" key="1">
    <citation type="submission" date="2023-06" db="EMBL/GenBank/DDBJ databases">
        <authorList>
            <person name="Zeman M."/>
            <person name="Kubasova T."/>
            <person name="Jahodarova E."/>
            <person name="Nykrynova M."/>
            <person name="Rychlik I."/>
        </authorList>
    </citation>
    <scope>NUCLEOTIDE SEQUENCE</scope>
    <source>
        <strain evidence="2">15_COKtk</strain>
    </source>
</reference>
<evidence type="ECO:0000313" key="2">
    <source>
        <dbReference type="EMBL" id="MDN0069633.1"/>
    </source>
</evidence>